<evidence type="ECO:0000313" key="3">
    <source>
        <dbReference type="Proteomes" id="UP001642484"/>
    </source>
</evidence>
<organism evidence="2 3">
    <name type="scientific">Durusdinium trenchii</name>
    <dbReference type="NCBI Taxonomy" id="1381693"/>
    <lineage>
        <taxon>Eukaryota</taxon>
        <taxon>Sar</taxon>
        <taxon>Alveolata</taxon>
        <taxon>Dinophyceae</taxon>
        <taxon>Suessiales</taxon>
        <taxon>Symbiodiniaceae</taxon>
        <taxon>Durusdinium</taxon>
    </lineage>
</organism>
<feature type="region of interest" description="Disordered" evidence="1">
    <location>
        <begin position="33"/>
        <end position="56"/>
    </location>
</feature>
<evidence type="ECO:0000313" key="2">
    <source>
        <dbReference type="EMBL" id="CAK9074431.1"/>
    </source>
</evidence>
<keyword evidence="3" id="KW-1185">Reference proteome</keyword>
<evidence type="ECO:0000256" key="1">
    <source>
        <dbReference type="SAM" id="MobiDB-lite"/>
    </source>
</evidence>
<reference evidence="2 3" key="1">
    <citation type="submission" date="2024-02" db="EMBL/GenBank/DDBJ databases">
        <authorList>
            <person name="Chen Y."/>
            <person name="Shah S."/>
            <person name="Dougan E. K."/>
            <person name="Thang M."/>
            <person name="Chan C."/>
        </authorList>
    </citation>
    <scope>NUCLEOTIDE SEQUENCE [LARGE SCALE GENOMIC DNA]</scope>
</reference>
<sequence length="113" mass="12979">MELRPFDLDMLLIPLVSQRLSLRRQVLTSRPLRHEERDWSKGGLQKPEGGRSNRLGNIQCTRQTSPMSQCVQEKARDFLFAVGPWDSLEAHGSLRRLYNIFDSSGCFKVCIDS</sequence>
<dbReference type="EMBL" id="CAXAMN010023017">
    <property type="protein sequence ID" value="CAK9074431.1"/>
    <property type="molecule type" value="Genomic_DNA"/>
</dbReference>
<comment type="caution">
    <text evidence="2">The sequence shown here is derived from an EMBL/GenBank/DDBJ whole genome shotgun (WGS) entry which is preliminary data.</text>
</comment>
<gene>
    <name evidence="2" type="ORF">CCMP2556_LOCUS36672</name>
</gene>
<accession>A0ABP0PF95</accession>
<protein>
    <submittedName>
        <fullName evidence="2">Uncharacterized protein</fullName>
    </submittedName>
</protein>
<proteinExistence type="predicted"/>
<dbReference type="Proteomes" id="UP001642484">
    <property type="component" value="Unassembled WGS sequence"/>
</dbReference>
<name>A0ABP0PF95_9DINO</name>